<name>A0A317VQB7_9EURO</name>
<dbReference type="AlphaFoldDB" id="A0A317VQB7"/>
<evidence type="ECO:0000256" key="1">
    <source>
        <dbReference type="SAM" id="MobiDB-lite"/>
    </source>
</evidence>
<feature type="region of interest" description="Disordered" evidence="1">
    <location>
        <begin position="132"/>
        <end position="152"/>
    </location>
</feature>
<dbReference type="Proteomes" id="UP000247233">
    <property type="component" value="Unassembled WGS sequence"/>
</dbReference>
<comment type="caution">
    <text evidence="2">The sequence shown here is derived from an EMBL/GenBank/DDBJ whole genome shotgun (WGS) entry which is preliminary data.</text>
</comment>
<protein>
    <submittedName>
        <fullName evidence="2">Uncharacterized protein</fullName>
    </submittedName>
</protein>
<reference evidence="2 3" key="1">
    <citation type="submission" date="2016-12" db="EMBL/GenBank/DDBJ databases">
        <title>The genomes of Aspergillus section Nigri reveals drivers in fungal speciation.</title>
        <authorList>
            <consortium name="DOE Joint Genome Institute"/>
            <person name="Vesth T.C."/>
            <person name="Nybo J."/>
            <person name="Theobald S."/>
            <person name="Brandl J."/>
            <person name="Frisvad J.C."/>
            <person name="Nielsen K.F."/>
            <person name="Lyhne E.K."/>
            <person name="Kogle M.E."/>
            <person name="Kuo A."/>
            <person name="Riley R."/>
            <person name="Clum A."/>
            <person name="Nolan M."/>
            <person name="Lipzen A."/>
            <person name="Salamov A."/>
            <person name="Henrissat B."/>
            <person name="Wiebenga A."/>
            <person name="De Vries R.P."/>
            <person name="Grigoriev I.V."/>
            <person name="Mortensen U.H."/>
            <person name="Andersen M.R."/>
            <person name="Baker S.E."/>
        </authorList>
    </citation>
    <scope>NUCLEOTIDE SEQUENCE [LARGE SCALE GENOMIC DNA]</scope>
    <source>
        <strain evidence="2 3">CBS 117.55</strain>
    </source>
</reference>
<keyword evidence="3" id="KW-1185">Reference proteome</keyword>
<sequence length="244" mass="26218">MLPVPPSTLIDLQTLSHTSLPLSLSLSLSLPLLQLILPPLLTSSTSTPTPTPSTPPTPSPLDLPPSIPPSSSSSSSASTPSLLGDYPRQSHHRDHPTVIIIIINSGSPFPGSDDGHWFHPQTGQEAPRLLTHAPTNPVGGLKSASQQPSIAPLHPESSFLECSWTPCLICPVADQHQHHHHHHHQPPFPPLPRLLHRCHPPFTSLPPPSVSFVDSSLRSPRSRFLRPFHTSVRVSDGAALQPAA</sequence>
<dbReference type="RefSeq" id="XP_025397207.1">
    <property type="nucleotide sequence ID" value="XM_025537789.1"/>
</dbReference>
<dbReference type="VEuPathDB" id="FungiDB:BO70DRAFT_100869"/>
<evidence type="ECO:0000313" key="2">
    <source>
        <dbReference type="EMBL" id="PWY75082.1"/>
    </source>
</evidence>
<feature type="region of interest" description="Disordered" evidence="1">
    <location>
        <begin position="43"/>
        <end position="89"/>
    </location>
</feature>
<dbReference type="EMBL" id="MSFL01000022">
    <property type="protein sequence ID" value="PWY75082.1"/>
    <property type="molecule type" value="Genomic_DNA"/>
</dbReference>
<gene>
    <name evidence="2" type="ORF">BO70DRAFT_100869</name>
</gene>
<proteinExistence type="predicted"/>
<accession>A0A317VQB7</accession>
<evidence type="ECO:0000313" key="3">
    <source>
        <dbReference type="Proteomes" id="UP000247233"/>
    </source>
</evidence>
<organism evidence="2 3">
    <name type="scientific">Aspergillus heteromorphus CBS 117.55</name>
    <dbReference type="NCBI Taxonomy" id="1448321"/>
    <lineage>
        <taxon>Eukaryota</taxon>
        <taxon>Fungi</taxon>
        <taxon>Dikarya</taxon>
        <taxon>Ascomycota</taxon>
        <taxon>Pezizomycotina</taxon>
        <taxon>Eurotiomycetes</taxon>
        <taxon>Eurotiomycetidae</taxon>
        <taxon>Eurotiales</taxon>
        <taxon>Aspergillaceae</taxon>
        <taxon>Aspergillus</taxon>
        <taxon>Aspergillus subgen. Circumdati</taxon>
    </lineage>
</organism>
<feature type="compositionally biased region" description="Low complexity" evidence="1">
    <location>
        <begin position="69"/>
        <end position="83"/>
    </location>
</feature>
<feature type="compositionally biased region" description="Pro residues" evidence="1">
    <location>
        <begin position="49"/>
        <end position="68"/>
    </location>
</feature>
<dbReference type="GeneID" id="37060026"/>